<name>A0A9X2F2K8_9SPHI</name>
<feature type="domain" description="Glucose/Sorbosone dehydrogenase" evidence="1">
    <location>
        <begin position="44"/>
        <end position="336"/>
    </location>
</feature>
<dbReference type="Gene3D" id="2.120.10.30">
    <property type="entry name" value="TolB, C-terminal domain"/>
    <property type="match status" value="1"/>
</dbReference>
<evidence type="ECO:0000313" key="3">
    <source>
        <dbReference type="Proteomes" id="UP001155182"/>
    </source>
</evidence>
<dbReference type="PANTHER" id="PTHR19328:SF75">
    <property type="entry name" value="ALDOSE SUGAR DEHYDROGENASE YLII"/>
    <property type="match status" value="1"/>
</dbReference>
<dbReference type="InterPro" id="IPR011042">
    <property type="entry name" value="6-blade_b-propeller_TolB-like"/>
</dbReference>
<dbReference type="EMBL" id="JAMWYS010000028">
    <property type="protein sequence ID" value="MCO4293025.1"/>
    <property type="molecule type" value="Genomic_DNA"/>
</dbReference>
<dbReference type="RefSeq" id="WP_252587516.1">
    <property type="nucleotide sequence ID" value="NZ_JAMWYS010000028.1"/>
</dbReference>
<keyword evidence="3" id="KW-1185">Reference proteome</keyword>
<comment type="caution">
    <text evidence="2">The sequence shown here is derived from an EMBL/GenBank/DDBJ whole genome shotgun (WGS) entry which is preliminary data.</text>
</comment>
<dbReference type="InterPro" id="IPR011041">
    <property type="entry name" value="Quinoprot_gluc/sorb_DH_b-prop"/>
</dbReference>
<evidence type="ECO:0000313" key="2">
    <source>
        <dbReference type="EMBL" id="MCO4293025.1"/>
    </source>
</evidence>
<dbReference type="Pfam" id="PF07995">
    <property type="entry name" value="GSDH"/>
    <property type="match status" value="1"/>
</dbReference>
<dbReference type="Proteomes" id="UP001155182">
    <property type="component" value="Unassembled WGS sequence"/>
</dbReference>
<sequence length="400" mass="44234">MQLSDYKVLICLMGFFMLLNCSGKNNRHNEQASTASLQLVVKGLESPIEMGMPDDGSGRIFIAEQKGIIKIIRNGAVLATPFLDLRSKMVAMNDGYTEKGLLGFVFHPQYKSNGKFYVYYSAHSSGSGSDHKSVIAEFKVSATNPDKADLTERKILEIEQPEANHNGGHLAFGPDKYLYIGLGDGGGGGDEHGRIGNGQNLNTLLGKILRIDINKETTYSIPPDNPFVNRANTKPEIWAYGLRNPWKFTFDKNGRLFCADVGQNKYEEVNIIEKGKNYGWRIMEASHCFNPATNCAATGLTLPIYEYDHKVGISVTGGYFYTGAQILELQNKYVFADWTGVFFAITDQGKGGVISIKNKPNDLRVLSFGNDLKDELYVLTSLDTQPMSKTGALYKLVKSN</sequence>
<protein>
    <submittedName>
        <fullName evidence="2">PQQ-dependent sugar dehydrogenase</fullName>
    </submittedName>
</protein>
<gene>
    <name evidence="2" type="ORF">NF867_09135</name>
</gene>
<dbReference type="InterPro" id="IPR012938">
    <property type="entry name" value="Glc/Sorbosone_DH"/>
</dbReference>
<evidence type="ECO:0000259" key="1">
    <source>
        <dbReference type="Pfam" id="PF07995"/>
    </source>
</evidence>
<dbReference type="AlphaFoldDB" id="A0A9X2F2K8"/>
<dbReference type="PANTHER" id="PTHR19328">
    <property type="entry name" value="HEDGEHOG-INTERACTING PROTEIN"/>
    <property type="match status" value="1"/>
</dbReference>
<reference evidence="2" key="1">
    <citation type="submission" date="2022-06" db="EMBL/GenBank/DDBJ databases">
        <title>Solitalea sp. MAHUQ-68 isolated from rhizospheric soil.</title>
        <authorList>
            <person name="Huq M.A."/>
        </authorList>
    </citation>
    <scope>NUCLEOTIDE SEQUENCE</scope>
    <source>
        <strain evidence="2">MAHUQ-68</strain>
    </source>
</reference>
<organism evidence="2 3">
    <name type="scientific">Solitalea agri</name>
    <dbReference type="NCBI Taxonomy" id="2953739"/>
    <lineage>
        <taxon>Bacteria</taxon>
        <taxon>Pseudomonadati</taxon>
        <taxon>Bacteroidota</taxon>
        <taxon>Sphingobacteriia</taxon>
        <taxon>Sphingobacteriales</taxon>
        <taxon>Sphingobacteriaceae</taxon>
        <taxon>Solitalea</taxon>
    </lineage>
</organism>
<proteinExistence type="predicted"/>
<accession>A0A9X2F2K8</accession>
<dbReference type="SUPFAM" id="SSF50952">
    <property type="entry name" value="Soluble quinoprotein glucose dehydrogenase"/>
    <property type="match status" value="1"/>
</dbReference>